<proteinExistence type="predicted"/>
<evidence type="ECO:0000313" key="3">
    <source>
        <dbReference type="EMBL" id="QEA07116.1"/>
    </source>
</evidence>
<gene>
    <name evidence="3" type="primary">rsmD_2</name>
    <name evidence="3" type="ORF">KBTEX_03461</name>
</gene>
<organism evidence="3">
    <name type="scientific">uncultured organism</name>
    <dbReference type="NCBI Taxonomy" id="155900"/>
    <lineage>
        <taxon>unclassified sequences</taxon>
        <taxon>environmental samples</taxon>
    </lineage>
</organism>
<dbReference type="PANTHER" id="PTHR43542">
    <property type="entry name" value="METHYLTRANSFERASE"/>
    <property type="match status" value="1"/>
</dbReference>
<dbReference type="AlphaFoldDB" id="A0A5B8REW5"/>
<dbReference type="NCBIfam" id="TIGR00095">
    <property type="entry name" value="16S rRNA (guanine(966)-N(2))-methyltransferase RsmD"/>
    <property type="match status" value="1"/>
</dbReference>
<dbReference type="PANTHER" id="PTHR43542:SF1">
    <property type="entry name" value="METHYLTRANSFERASE"/>
    <property type="match status" value="1"/>
</dbReference>
<accession>A0A5B8REW5</accession>
<dbReference type="EMBL" id="MN079203">
    <property type="protein sequence ID" value="QEA07116.1"/>
    <property type="molecule type" value="Genomic_DNA"/>
</dbReference>
<dbReference type="PROSITE" id="PS00092">
    <property type="entry name" value="N6_MTASE"/>
    <property type="match status" value="1"/>
</dbReference>
<sequence>MPTGKTVAARNRLRIVAGEWGGRRLPFPDARGLRPTAERVRETLFNWLRAEVAGARCLDLFAGSGALGLEAASRGAREVVCVERSRRVAGVLRENVERLDGGGRVSVAVADARRYLDGPASPFDLVFLDPPFSSSIIDPVCAGLEAGGWLSPRAFVYVERALHGQAVTVPASWGLWRHGSAGDVDYRLYQRQIEE</sequence>
<evidence type="ECO:0000256" key="2">
    <source>
        <dbReference type="ARBA" id="ARBA00022679"/>
    </source>
</evidence>
<dbReference type="InterPro" id="IPR002052">
    <property type="entry name" value="DNA_methylase_N6_adenine_CS"/>
</dbReference>
<dbReference type="EC" id="2.1.1.171" evidence="3"/>
<dbReference type="PIRSF" id="PIRSF004553">
    <property type="entry name" value="CHP00095"/>
    <property type="match status" value="1"/>
</dbReference>
<dbReference type="InterPro" id="IPR029063">
    <property type="entry name" value="SAM-dependent_MTases_sf"/>
</dbReference>
<dbReference type="GO" id="GO:0052913">
    <property type="term" value="F:16S rRNA (guanine(966)-N(2))-methyltransferase activity"/>
    <property type="evidence" value="ECO:0007669"/>
    <property type="project" value="UniProtKB-EC"/>
</dbReference>
<dbReference type="SUPFAM" id="SSF53335">
    <property type="entry name" value="S-adenosyl-L-methionine-dependent methyltransferases"/>
    <property type="match status" value="1"/>
</dbReference>
<dbReference type="Pfam" id="PF03602">
    <property type="entry name" value="Cons_hypoth95"/>
    <property type="match status" value="1"/>
</dbReference>
<evidence type="ECO:0000256" key="1">
    <source>
        <dbReference type="ARBA" id="ARBA00022603"/>
    </source>
</evidence>
<dbReference type="InterPro" id="IPR004398">
    <property type="entry name" value="RNA_MeTrfase_RsmD"/>
</dbReference>
<dbReference type="Gene3D" id="3.40.50.150">
    <property type="entry name" value="Vaccinia Virus protein VP39"/>
    <property type="match status" value="1"/>
</dbReference>
<protein>
    <submittedName>
        <fullName evidence="3">Ribosomal RNA small subunit methyltransferase D</fullName>
        <ecNumber evidence="3">2.1.1.171</ecNumber>
    </submittedName>
</protein>
<keyword evidence="2 3" id="KW-0808">Transferase</keyword>
<reference evidence="3" key="1">
    <citation type="submission" date="2019-06" db="EMBL/GenBank/DDBJ databases">
        <authorList>
            <person name="Murdoch R.W."/>
            <person name="Fathepure B."/>
        </authorList>
    </citation>
    <scope>NUCLEOTIDE SEQUENCE</scope>
</reference>
<dbReference type="CDD" id="cd02440">
    <property type="entry name" value="AdoMet_MTases"/>
    <property type="match status" value="1"/>
</dbReference>
<dbReference type="GO" id="GO:0003676">
    <property type="term" value="F:nucleic acid binding"/>
    <property type="evidence" value="ECO:0007669"/>
    <property type="project" value="InterPro"/>
</dbReference>
<name>A0A5B8REW5_9ZZZZ</name>
<keyword evidence="1 3" id="KW-0489">Methyltransferase</keyword>